<keyword evidence="7" id="KW-1185">Reference proteome</keyword>
<feature type="domain" description="NADH:flavin oxidoreductase/NADH oxidase N-terminal" evidence="5">
    <location>
        <begin position="16"/>
        <end position="367"/>
    </location>
</feature>
<dbReference type="GO" id="GO:0003959">
    <property type="term" value="F:NADPH dehydrogenase activity"/>
    <property type="evidence" value="ECO:0007669"/>
    <property type="project" value="TreeGrafter"/>
</dbReference>
<evidence type="ECO:0000256" key="2">
    <source>
        <dbReference type="ARBA" id="ARBA00005979"/>
    </source>
</evidence>
<name>A0A9P7B1P0_MAUEX</name>
<dbReference type="SUPFAM" id="SSF51395">
    <property type="entry name" value="FMN-linked oxidoreductases"/>
    <property type="match status" value="1"/>
</dbReference>
<dbReference type="InterPro" id="IPR001155">
    <property type="entry name" value="OxRdtase_FMN_N"/>
</dbReference>
<comment type="cofactor">
    <cofactor evidence="1">
        <name>FMN</name>
        <dbReference type="ChEBI" id="CHEBI:58210"/>
    </cofactor>
</comment>
<comment type="caution">
    <text evidence="6">The sequence shown here is derived from an EMBL/GenBank/DDBJ whole genome shotgun (WGS) entry which is preliminary data.</text>
</comment>
<dbReference type="Proteomes" id="UP000750334">
    <property type="component" value="Unassembled WGS sequence"/>
</dbReference>
<dbReference type="PANTHER" id="PTHR22893:SF91">
    <property type="entry name" value="NADPH DEHYDROGENASE 2-RELATED"/>
    <property type="match status" value="1"/>
</dbReference>
<dbReference type="OrthoDB" id="276546at2759"/>
<dbReference type="AlphaFoldDB" id="A0A9P7B1P0"/>
<evidence type="ECO:0000256" key="4">
    <source>
        <dbReference type="ARBA" id="ARBA00023002"/>
    </source>
</evidence>
<comment type="similarity">
    <text evidence="2">Belongs to the NADH:flavin oxidoreductase/NADH oxidase family.</text>
</comment>
<dbReference type="CDD" id="cd02933">
    <property type="entry name" value="OYE_like_FMN"/>
    <property type="match status" value="1"/>
</dbReference>
<evidence type="ECO:0000313" key="6">
    <source>
        <dbReference type="EMBL" id="KAG0653783.1"/>
    </source>
</evidence>
<protein>
    <recommendedName>
        <fullName evidence="5">NADH:flavin oxidoreductase/NADH oxidase N-terminal domain-containing protein</fullName>
    </recommendedName>
</protein>
<dbReference type="Pfam" id="PF00724">
    <property type="entry name" value="Oxidored_FMN"/>
    <property type="match status" value="1"/>
</dbReference>
<keyword evidence="3" id="KW-0285">Flavoprotein</keyword>
<proteinExistence type="inferred from homology"/>
<evidence type="ECO:0000256" key="3">
    <source>
        <dbReference type="ARBA" id="ARBA00022643"/>
    </source>
</evidence>
<organism evidence="6 7">
    <name type="scientific">Maudiozyma exigua</name>
    <name type="common">Yeast</name>
    <name type="synonym">Kazachstania exigua</name>
    <dbReference type="NCBI Taxonomy" id="34358"/>
    <lineage>
        <taxon>Eukaryota</taxon>
        <taxon>Fungi</taxon>
        <taxon>Dikarya</taxon>
        <taxon>Ascomycota</taxon>
        <taxon>Saccharomycotina</taxon>
        <taxon>Saccharomycetes</taxon>
        <taxon>Saccharomycetales</taxon>
        <taxon>Saccharomycetaceae</taxon>
        <taxon>Maudiozyma</taxon>
    </lineage>
</organism>
<gene>
    <name evidence="6" type="ORF">C6P45_003638</name>
</gene>
<keyword evidence="3" id="KW-0288">FMN</keyword>
<accession>A0A9P7B1P0</accession>
<reference evidence="6 7" key="1">
    <citation type="submission" date="2020-11" db="EMBL/GenBank/DDBJ databases">
        <title>Kefir isolates.</title>
        <authorList>
            <person name="Marcisauskas S."/>
            <person name="Kim Y."/>
            <person name="Blasche S."/>
        </authorList>
    </citation>
    <scope>NUCLEOTIDE SEQUENCE [LARGE SCALE GENOMIC DNA]</scope>
    <source>
        <strain evidence="6 7">OG2</strain>
    </source>
</reference>
<dbReference type="EMBL" id="PUHR01000395">
    <property type="protein sequence ID" value="KAG0653783.1"/>
    <property type="molecule type" value="Genomic_DNA"/>
</dbReference>
<dbReference type="InterPro" id="IPR013785">
    <property type="entry name" value="Aldolase_TIM"/>
</dbReference>
<dbReference type="FunFam" id="3.20.20.70:FF:000138">
    <property type="entry name" value="NADPH dehydrogenase 1"/>
    <property type="match status" value="1"/>
</dbReference>
<sequence>MEMITDFKPEPLAGTNLFKPITLGKINLSHRAVMSPMARFRADSPGNVPNKEIDMKYYSQRSTRPGSLVFTGTTLIAPQATGFDHAPGIWSDEQVEQWTAIIDAVHKNKSFMFVQLGALGRLGSPKCLKRDGYPYVSASSGLYPTAELEKEAKESGNLLRELTIEEIHDYVKYYKRAAKNALRAGADGIELHCLVGYLLNQFIDPKTNHRTDQYGGSIENRARFPLEVLDALIEIVGADRLGVRFSPYNVFGGMSGAEDPDLIAQYSYIIGEIEKRARDGNRLAYIHVLEPRVTNIYLSEGEGEYKDGTNDFIYSIWKGPIIRSGNFALHPEVVKEVVKDNRTLISYARFFTSNPDLPERIEKGLPLTKYNRDFFLAYTPEGYTDYPTYDEIMSKKQ</sequence>
<dbReference type="GO" id="GO:0010181">
    <property type="term" value="F:FMN binding"/>
    <property type="evidence" value="ECO:0007669"/>
    <property type="project" value="InterPro"/>
</dbReference>
<dbReference type="InterPro" id="IPR045247">
    <property type="entry name" value="Oye-like"/>
</dbReference>
<evidence type="ECO:0000256" key="1">
    <source>
        <dbReference type="ARBA" id="ARBA00001917"/>
    </source>
</evidence>
<evidence type="ECO:0000313" key="7">
    <source>
        <dbReference type="Proteomes" id="UP000750334"/>
    </source>
</evidence>
<keyword evidence="4" id="KW-0560">Oxidoreductase</keyword>
<dbReference type="GO" id="GO:0006915">
    <property type="term" value="P:apoptotic process"/>
    <property type="evidence" value="ECO:0007669"/>
    <property type="project" value="UniProtKB-ARBA"/>
</dbReference>
<dbReference type="PANTHER" id="PTHR22893">
    <property type="entry name" value="NADH OXIDOREDUCTASE-RELATED"/>
    <property type="match status" value="1"/>
</dbReference>
<evidence type="ECO:0000259" key="5">
    <source>
        <dbReference type="Pfam" id="PF00724"/>
    </source>
</evidence>
<dbReference type="Gene3D" id="3.20.20.70">
    <property type="entry name" value="Aldolase class I"/>
    <property type="match status" value="1"/>
</dbReference>